<dbReference type="Proteomes" id="UP000665181">
    <property type="component" value="Unassembled WGS sequence"/>
</dbReference>
<organism evidence="1 2">
    <name type="scientific">Bacillus subtilis</name>
    <dbReference type="NCBI Taxonomy" id="1423"/>
    <lineage>
        <taxon>Bacteria</taxon>
        <taxon>Bacillati</taxon>
        <taxon>Bacillota</taxon>
        <taxon>Bacilli</taxon>
        <taxon>Bacillales</taxon>
        <taxon>Bacillaceae</taxon>
        <taxon>Bacillus</taxon>
    </lineage>
</organism>
<dbReference type="RefSeq" id="WP_068947505.1">
    <property type="nucleotide sequence ID" value="NZ_CP016894.1"/>
</dbReference>
<sequence length="139" mass="15478">MKGGFAINVFIIDKITKKIIKRNIGLPDDSNKELSSYFDSNEYDLSKHFFVTGENLEEGFYKIVNGQVVAKTTEELIADKVIPPTTETHPEPVLTIEDLKTLNDALGKQLVSEKLKNTQLENKLSNLGKTVVSIKLGVL</sequence>
<reference evidence="1" key="1">
    <citation type="submission" date="2021-03" db="EMBL/GenBank/DDBJ databases">
        <title>Isolation of Bacillus subtilis from fermented food sample.</title>
        <authorList>
            <person name="Lakshmanan V."/>
            <person name="Athira K."/>
            <person name="Rajagopal K."/>
        </authorList>
    </citation>
    <scope>NUCLEOTIDE SEQUENCE</scope>
    <source>
        <strain evidence="1">S1</strain>
    </source>
</reference>
<comment type="caution">
    <text evidence="1">The sequence shown here is derived from an EMBL/GenBank/DDBJ whole genome shotgun (WGS) entry which is preliminary data.</text>
</comment>
<evidence type="ECO:0000313" key="2">
    <source>
        <dbReference type="Proteomes" id="UP000665181"/>
    </source>
</evidence>
<evidence type="ECO:0000313" key="1">
    <source>
        <dbReference type="EMBL" id="MBO3794553.1"/>
    </source>
</evidence>
<dbReference type="EMBL" id="JAGFPW010000006">
    <property type="protein sequence ID" value="MBO3794553.1"/>
    <property type="molecule type" value="Genomic_DNA"/>
</dbReference>
<gene>
    <name evidence="1" type="ORF">J5227_09560</name>
</gene>
<accession>A0A8I1WEI1</accession>
<dbReference type="AlphaFoldDB" id="A0A8I1WEI1"/>
<name>A0A8I1WEI1_BACIU</name>
<proteinExistence type="predicted"/>
<protein>
    <submittedName>
        <fullName evidence="1">Uncharacterized protein</fullName>
    </submittedName>
</protein>